<dbReference type="OrthoDB" id="2530002at2759"/>
<feature type="compositionally biased region" description="Polar residues" evidence="1">
    <location>
        <begin position="461"/>
        <end position="472"/>
    </location>
</feature>
<feature type="compositionally biased region" description="Low complexity" evidence="1">
    <location>
        <begin position="153"/>
        <end position="175"/>
    </location>
</feature>
<evidence type="ECO:0000313" key="2">
    <source>
        <dbReference type="EMBL" id="KAG0661077.1"/>
    </source>
</evidence>
<keyword evidence="3" id="KW-1185">Reference proteome</keyword>
<feature type="region of interest" description="Disordered" evidence="1">
    <location>
        <begin position="207"/>
        <end position="330"/>
    </location>
</feature>
<dbReference type="Proteomes" id="UP000777482">
    <property type="component" value="Unassembled WGS sequence"/>
</dbReference>
<evidence type="ECO:0000313" key="3">
    <source>
        <dbReference type="Proteomes" id="UP000777482"/>
    </source>
</evidence>
<gene>
    <name evidence="2" type="ORF">C6P46_004184</name>
</gene>
<evidence type="ECO:0000256" key="1">
    <source>
        <dbReference type="SAM" id="MobiDB-lite"/>
    </source>
</evidence>
<reference evidence="2 3" key="1">
    <citation type="submission" date="2020-11" db="EMBL/GenBank/DDBJ databases">
        <title>Kefir isolates.</title>
        <authorList>
            <person name="Marcisauskas S."/>
            <person name="Kim Y."/>
            <person name="Blasche S."/>
        </authorList>
    </citation>
    <scope>NUCLEOTIDE SEQUENCE [LARGE SCALE GENOMIC DNA]</scope>
    <source>
        <strain evidence="2 3">KR</strain>
    </source>
</reference>
<name>A0A9P6W3E6_RHOMI</name>
<dbReference type="AlphaFoldDB" id="A0A9P6W3E6"/>
<protein>
    <submittedName>
        <fullName evidence="2">Uncharacterized protein</fullName>
    </submittedName>
</protein>
<feature type="compositionally biased region" description="Low complexity" evidence="1">
    <location>
        <begin position="431"/>
        <end position="440"/>
    </location>
</feature>
<proteinExistence type="predicted"/>
<feature type="compositionally biased region" description="Pro residues" evidence="1">
    <location>
        <begin position="141"/>
        <end position="152"/>
    </location>
</feature>
<organism evidence="2 3">
    <name type="scientific">Rhodotorula mucilaginosa</name>
    <name type="common">Yeast</name>
    <name type="synonym">Rhodotorula rubra</name>
    <dbReference type="NCBI Taxonomy" id="5537"/>
    <lineage>
        <taxon>Eukaryota</taxon>
        <taxon>Fungi</taxon>
        <taxon>Dikarya</taxon>
        <taxon>Basidiomycota</taxon>
        <taxon>Pucciniomycotina</taxon>
        <taxon>Microbotryomycetes</taxon>
        <taxon>Sporidiobolales</taxon>
        <taxon>Sporidiobolaceae</taxon>
        <taxon>Rhodotorula</taxon>
    </lineage>
</organism>
<accession>A0A9P6W3E6</accession>
<feature type="region of interest" description="Disordered" evidence="1">
    <location>
        <begin position="412"/>
        <end position="521"/>
    </location>
</feature>
<feature type="compositionally biased region" description="Polar residues" evidence="1">
    <location>
        <begin position="344"/>
        <end position="359"/>
    </location>
</feature>
<feature type="compositionally biased region" description="Low complexity" evidence="1">
    <location>
        <begin position="118"/>
        <end position="140"/>
    </location>
</feature>
<feature type="region of interest" description="Disordered" evidence="1">
    <location>
        <begin position="342"/>
        <end position="365"/>
    </location>
</feature>
<sequence>MATTPPTSTAHDRSAPPSDSSASLPTSSSSATSPAPLAIPSAGTQQPSSALSASLKAFRELAAVHKGASENAVETHHQQQQHPFATDEFKQAYHHARRTSFGQQAGGTQQGLSPGHAGPLPALSTSPSTSSDAGTSAGSLPTPPSSSPPPTTTKPRASTTQTTNGGTNTATTNGNSLKQKKPSSTLGGVCEAPEIALENGQLGLSDQDLLGVPISSSGSTVTASPPPSTQTGAGTGMFSGGAKWGWTSSSSSSSAAASPGTTSPAALASPPIGSVGSAFAPMSLPVTGALGGPGGGDSDLLSPTHRRRGSISFATPATTTAGGGSSSVTTAVTSAAGTGIPIPTSASNGVTSPLATSPPTNDPFRMMQPLTRVVSAGAALQTPNAAKNGSAKSSSSSGAADGFGLFRRFSIGGLGARKTRPAPAQPPSPPSGFGNQHQHQLGGGNTSSNLPAPTLLEPTHASLSPATISTTEAKAKPPPPPGVRGRTLAPAGVGGGGGTGGGGTKPRKLSPMGERILRGGY</sequence>
<comment type="caution">
    <text evidence="2">The sequence shown here is derived from an EMBL/GenBank/DDBJ whole genome shotgun (WGS) entry which is preliminary data.</text>
</comment>
<feature type="compositionally biased region" description="Low complexity" evidence="1">
    <location>
        <begin position="244"/>
        <end position="271"/>
    </location>
</feature>
<feature type="compositionally biased region" description="Gly residues" evidence="1">
    <location>
        <begin position="492"/>
        <end position="504"/>
    </location>
</feature>
<feature type="region of interest" description="Disordered" evidence="1">
    <location>
        <begin position="1"/>
        <end position="51"/>
    </location>
</feature>
<feature type="region of interest" description="Disordered" evidence="1">
    <location>
        <begin position="65"/>
        <end position="187"/>
    </location>
</feature>
<feature type="compositionally biased region" description="Low complexity" evidence="1">
    <location>
        <begin position="15"/>
        <end position="42"/>
    </location>
</feature>
<dbReference type="EMBL" id="PUHQ01000038">
    <property type="protein sequence ID" value="KAG0661077.1"/>
    <property type="molecule type" value="Genomic_DNA"/>
</dbReference>
<feature type="compositionally biased region" description="Polar residues" evidence="1">
    <location>
        <begin position="214"/>
        <end position="223"/>
    </location>
</feature>
<feature type="compositionally biased region" description="Gly residues" evidence="1">
    <location>
        <begin position="233"/>
        <end position="243"/>
    </location>
</feature>